<feature type="non-terminal residue" evidence="1">
    <location>
        <position position="276"/>
    </location>
</feature>
<proteinExistence type="evidence at transcript level"/>
<protein>
    <submittedName>
        <fullName evidence="1">Uncharacterized protein</fullName>
    </submittedName>
</protein>
<sequence length="276" mass="31796">MDLIGYDFNYPLDKALQHSSLIQQFQHNNESVQQYFEIHALEALNIAIFENDFKLSSAARALFTGINSVMTIVILQFSYLPKVSEQVLMEGSASSLYVSRFAIIAENCLFVCQETESEQFTFLRSFLIFAANVNIQSLFLSIFPKTSEIYDPIVQVLAKTEFPNQVYKLIIENLSSNDFDFLFGLFQIANSFLDRDIEALQKPFIESIEDPSVFLFVPEKWPTYLESSYSEFLIHICIDTTVASFYEFIRFLIQHLVEKLSEMQPFLGDAINHLTL</sequence>
<accession>R4V4K1</accession>
<evidence type="ECO:0000313" key="1">
    <source>
        <dbReference type="EMBL" id="AGM32793.1"/>
    </source>
</evidence>
<reference evidence="1" key="1">
    <citation type="submission" date="2013-03" db="EMBL/GenBank/DDBJ databases">
        <title>Immune-Related transcriptome of Coptotermes formosanus Shiraki workers: the defense mechanism.</title>
        <authorList>
            <person name="Hussain A."/>
            <person name="Li Y.F."/>
            <person name="Wen S.Y."/>
        </authorList>
    </citation>
    <scope>NUCLEOTIDE SEQUENCE</scope>
</reference>
<dbReference type="EMBL" id="KC740969">
    <property type="protein sequence ID" value="AGM32793.1"/>
    <property type="molecule type" value="mRNA"/>
</dbReference>
<organism evidence="1">
    <name type="scientific">Coptotermes formosanus</name>
    <name type="common">Formosan subterranean termite</name>
    <dbReference type="NCBI Taxonomy" id="36987"/>
    <lineage>
        <taxon>Eukaryota</taxon>
        <taxon>Metazoa</taxon>
        <taxon>Ecdysozoa</taxon>
        <taxon>Arthropoda</taxon>
        <taxon>Hexapoda</taxon>
        <taxon>Insecta</taxon>
        <taxon>Pterygota</taxon>
        <taxon>Neoptera</taxon>
        <taxon>Polyneoptera</taxon>
        <taxon>Dictyoptera</taxon>
        <taxon>Blattodea</taxon>
        <taxon>Blattoidea</taxon>
        <taxon>Termitoidae</taxon>
        <taxon>Rhinotermitidae</taxon>
        <taxon>Coptotermes</taxon>
    </lineage>
</organism>
<dbReference type="AlphaFoldDB" id="R4V4K1"/>
<name>R4V4K1_COPFO</name>